<dbReference type="Pfam" id="PF13627">
    <property type="entry name" value="LptM_cons"/>
    <property type="match status" value="1"/>
</dbReference>
<dbReference type="InterPro" id="IPR032831">
    <property type="entry name" value="LptM_cons"/>
</dbReference>
<dbReference type="GO" id="GO:0009279">
    <property type="term" value="C:cell outer membrane"/>
    <property type="evidence" value="ECO:0007669"/>
    <property type="project" value="UniProtKB-SubCell"/>
</dbReference>
<evidence type="ECO:0000256" key="2">
    <source>
        <dbReference type="ARBA" id="ARBA00022729"/>
    </source>
</evidence>
<dbReference type="Proteomes" id="UP000249135">
    <property type="component" value="Unassembled WGS sequence"/>
</dbReference>
<dbReference type="AlphaFoldDB" id="A0A2W5NW42"/>
<sequence>MLGSDRARVGLGVAGLAVVLSLSACGQRGPLFLPTEPAAAQRATLPQIVVPALRDNAAKPEDAGARPATPASSAPASGAAR</sequence>
<comment type="caution">
    <text evidence="8">The sequence shown here is derived from an EMBL/GenBank/DDBJ whole genome shotgun (WGS) entry which is preliminary data.</text>
</comment>
<proteinExistence type="predicted"/>
<protein>
    <recommendedName>
        <fullName evidence="10">Lipoprotein</fullName>
    </recommendedName>
</protein>
<keyword evidence="4" id="KW-0564">Palmitate</keyword>
<name>A0A2W5NW42_VARPD</name>
<keyword evidence="3" id="KW-0472">Membrane</keyword>
<keyword evidence="2" id="KW-0732">Signal</keyword>
<reference evidence="8 9" key="1">
    <citation type="submission" date="2017-08" db="EMBL/GenBank/DDBJ databases">
        <title>Infants hospitalized years apart are colonized by the same room-sourced microbial strains.</title>
        <authorList>
            <person name="Brooks B."/>
            <person name="Olm M.R."/>
            <person name="Firek B.A."/>
            <person name="Baker R."/>
            <person name="Thomas B.C."/>
            <person name="Morowitz M.J."/>
            <person name="Banfield J.F."/>
        </authorList>
    </citation>
    <scope>NUCLEOTIDE SEQUENCE [LARGE SCALE GENOMIC DNA]</scope>
    <source>
        <strain evidence="8">S2_005_003_R2_41</strain>
    </source>
</reference>
<keyword evidence="6" id="KW-0449">Lipoprotein</keyword>
<accession>A0A2W5NW42</accession>
<evidence type="ECO:0000256" key="4">
    <source>
        <dbReference type="ARBA" id="ARBA00023139"/>
    </source>
</evidence>
<evidence type="ECO:0000313" key="8">
    <source>
        <dbReference type="EMBL" id="PZQ57841.1"/>
    </source>
</evidence>
<evidence type="ECO:0000256" key="3">
    <source>
        <dbReference type="ARBA" id="ARBA00023136"/>
    </source>
</evidence>
<keyword evidence="5" id="KW-0998">Cell outer membrane</keyword>
<evidence type="ECO:0000313" key="9">
    <source>
        <dbReference type="Proteomes" id="UP000249135"/>
    </source>
</evidence>
<evidence type="ECO:0000256" key="6">
    <source>
        <dbReference type="ARBA" id="ARBA00023288"/>
    </source>
</evidence>
<dbReference type="EMBL" id="QFPP01000820">
    <property type="protein sequence ID" value="PZQ57841.1"/>
    <property type="molecule type" value="Genomic_DNA"/>
</dbReference>
<evidence type="ECO:0000256" key="5">
    <source>
        <dbReference type="ARBA" id="ARBA00023237"/>
    </source>
</evidence>
<dbReference type="NCBIfam" id="NF047847">
    <property type="entry name" value="SS_mature_LptM"/>
    <property type="match status" value="1"/>
</dbReference>
<evidence type="ECO:0000256" key="7">
    <source>
        <dbReference type="SAM" id="MobiDB-lite"/>
    </source>
</evidence>
<organism evidence="8 9">
    <name type="scientific">Variovorax paradoxus</name>
    <dbReference type="NCBI Taxonomy" id="34073"/>
    <lineage>
        <taxon>Bacteria</taxon>
        <taxon>Pseudomonadati</taxon>
        <taxon>Pseudomonadota</taxon>
        <taxon>Betaproteobacteria</taxon>
        <taxon>Burkholderiales</taxon>
        <taxon>Comamonadaceae</taxon>
        <taxon>Variovorax</taxon>
    </lineage>
</organism>
<gene>
    <name evidence="8" type="ORF">DI563_31390</name>
</gene>
<comment type="subcellular location">
    <subcellularLocation>
        <location evidence="1">Cell outer membrane</location>
        <topology evidence="1">Lipid-anchor</topology>
    </subcellularLocation>
</comment>
<evidence type="ECO:0008006" key="10">
    <source>
        <dbReference type="Google" id="ProtNLM"/>
    </source>
</evidence>
<feature type="region of interest" description="Disordered" evidence="7">
    <location>
        <begin position="54"/>
        <end position="81"/>
    </location>
</feature>
<dbReference type="PROSITE" id="PS51257">
    <property type="entry name" value="PROKAR_LIPOPROTEIN"/>
    <property type="match status" value="1"/>
</dbReference>
<feature type="compositionally biased region" description="Low complexity" evidence="7">
    <location>
        <begin position="65"/>
        <end position="81"/>
    </location>
</feature>
<evidence type="ECO:0000256" key="1">
    <source>
        <dbReference type="ARBA" id="ARBA00004459"/>
    </source>
</evidence>